<evidence type="ECO:0000256" key="1">
    <source>
        <dbReference type="SAM" id="MobiDB-lite"/>
    </source>
</evidence>
<dbReference type="PROSITE" id="PS50090">
    <property type="entry name" value="MYB_LIKE"/>
    <property type="match status" value="1"/>
</dbReference>
<accession>A0AAD1TBG5</accession>
<dbReference type="AlphaFoldDB" id="A0AAD1TBG5"/>
<dbReference type="InterPro" id="IPR028002">
    <property type="entry name" value="Myb_DNA-bind_5"/>
</dbReference>
<dbReference type="Gene3D" id="1.10.10.60">
    <property type="entry name" value="Homeodomain-like"/>
    <property type="match status" value="1"/>
</dbReference>
<evidence type="ECO:0000259" key="2">
    <source>
        <dbReference type="PROSITE" id="PS50090"/>
    </source>
</evidence>
<feature type="compositionally biased region" description="Polar residues" evidence="1">
    <location>
        <begin position="218"/>
        <end position="239"/>
    </location>
</feature>
<feature type="domain" description="Myb-like" evidence="2">
    <location>
        <begin position="52"/>
        <end position="122"/>
    </location>
</feature>
<dbReference type="PANTHER" id="PTHR23098">
    <property type="entry name" value="AGAP001331-PA-RELATED"/>
    <property type="match status" value="1"/>
</dbReference>
<name>A0AAD1TBG5_PELCU</name>
<protein>
    <submittedName>
        <fullName evidence="3">Myb-related transcription factor, partner of profilin-like isoform X1</fullName>
    </submittedName>
</protein>
<dbReference type="EMBL" id="OW240921">
    <property type="protein sequence ID" value="CAH2320163.1"/>
    <property type="molecule type" value="Genomic_DNA"/>
</dbReference>
<sequence length="384" mass="43971">MSLLCECAAIDQQSFLLLDFKNECLTILSLKYSTTYQSMADKSNSCLPYNSTPKKKKERFSDHELHILADEVMANADKLFGKKASNVLGKATIWQQIAQKVNREDGMNRTVNDCKKRWSDYKRKIMQTLIKMKQREPGNMDTMEEMLTKRQFSVAKFFQMDLEIRKKETQPLHDELSFDGKTWTLDDQTLSISSIDSEEDFVPAPKKKSVSILLSSSGGDAQDQSISQSNEQVQSLEPNSKSHKSVPLEVSTNVKLTVPNPEGENSDAKLDKIITFQRQNNEILQSMQTCISTTLELQKKMNRLLKNNFKEIQKSMSLVKKTSKEHENLLDFRLKSLHSTLDDLKDTLHEKLRDKMTSDDSDEDLSLGQTTSKPSSNKRKEKQH</sequence>
<dbReference type="GO" id="GO:0005634">
    <property type="term" value="C:nucleus"/>
    <property type="evidence" value="ECO:0007669"/>
    <property type="project" value="TreeGrafter"/>
</dbReference>
<dbReference type="Proteomes" id="UP001295444">
    <property type="component" value="Chromosome 10"/>
</dbReference>
<gene>
    <name evidence="3" type="ORF">PECUL_23A059659</name>
</gene>
<dbReference type="InterPro" id="IPR001005">
    <property type="entry name" value="SANT/Myb"/>
</dbReference>
<keyword evidence="4" id="KW-1185">Reference proteome</keyword>
<feature type="region of interest" description="Disordered" evidence="1">
    <location>
        <begin position="213"/>
        <end position="248"/>
    </location>
</feature>
<dbReference type="SMART" id="SM00717">
    <property type="entry name" value="SANT"/>
    <property type="match status" value="1"/>
</dbReference>
<evidence type="ECO:0000313" key="3">
    <source>
        <dbReference type="EMBL" id="CAH2320163.1"/>
    </source>
</evidence>
<dbReference type="Pfam" id="PF13873">
    <property type="entry name" value="Myb_DNA-bind_5"/>
    <property type="match status" value="1"/>
</dbReference>
<feature type="region of interest" description="Disordered" evidence="1">
    <location>
        <begin position="355"/>
        <end position="384"/>
    </location>
</feature>
<reference evidence="3" key="1">
    <citation type="submission" date="2022-03" db="EMBL/GenBank/DDBJ databases">
        <authorList>
            <person name="Alioto T."/>
            <person name="Alioto T."/>
            <person name="Gomez Garrido J."/>
        </authorList>
    </citation>
    <scope>NUCLEOTIDE SEQUENCE</scope>
</reference>
<organism evidence="3 4">
    <name type="scientific">Pelobates cultripes</name>
    <name type="common">Western spadefoot toad</name>
    <dbReference type="NCBI Taxonomy" id="61616"/>
    <lineage>
        <taxon>Eukaryota</taxon>
        <taxon>Metazoa</taxon>
        <taxon>Chordata</taxon>
        <taxon>Craniata</taxon>
        <taxon>Vertebrata</taxon>
        <taxon>Euteleostomi</taxon>
        <taxon>Amphibia</taxon>
        <taxon>Batrachia</taxon>
        <taxon>Anura</taxon>
        <taxon>Pelobatoidea</taxon>
        <taxon>Pelobatidae</taxon>
        <taxon>Pelobates</taxon>
    </lineage>
</organism>
<proteinExistence type="predicted"/>
<dbReference type="PANTHER" id="PTHR23098:SF22">
    <property type="entry name" value="MYB-LIKE DOMAIN-CONTAINING PROTEIN"/>
    <property type="match status" value="1"/>
</dbReference>
<evidence type="ECO:0000313" key="4">
    <source>
        <dbReference type="Proteomes" id="UP001295444"/>
    </source>
</evidence>